<name>A0A840GKH5_RHOTE</name>
<dbReference type="GO" id="GO:0016829">
    <property type="term" value="F:lyase activity"/>
    <property type="evidence" value="ECO:0007669"/>
    <property type="project" value="UniProtKB-KW"/>
</dbReference>
<dbReference type="Proteomes" id="UP000587070">
    <property type="component" value="Unassembled WGS sequence"/>
</dbReference>
<dbReference type="RefSeq" id="WP_184415227.1">
    <property type="nucleotide sequence ID" value="NZ_JACIGE010000012.1"/>
</dbReference>
<evidence type="ECO:0000313" key="2">
    <source>
        <dbReference type="Proteomes" id="UP000587070"/>
    </source>
</evidence>
<organism evidence="1 2">
    <name type="scientific">Rhodocyclus tenuis</name>
    <name type="common">Rhodospirillum tenue</name>
    <dbReference type="NCBI Taxonomy" id="1066"/>
    <lineage>
        <taxon>Bacteria</taxon>
        <taxon>Pseudomonadati</taxon>
        <taxon>Pseudomonadota</taxon>
        <taxon>Betaproteobacteria</taxon>
        <taxon>Rhodocyclales</taxon>
        <taxon>Rhodocyclaceae</taxon>
        <taxon>Rhodocyclus</taxon>
    </lineage>
</organism>
<reference evidence="1 2" key="1">
    <citation type="submission" date="2020-08" db="EMBL/GenBank/DDBJ databases">
        <title>Genome sequencing of Purple Non-Sulfur Bacteria from various extreme environments.</title>
        <authorList>
            <person name="Mayer M."/>
        </authorList>
    </citation>
    <scope>NUCLEOTIDE SEQUENCE [LARGE SCALE GENOMIC DNA]</scope>
    <source>
        <strain evidence="1 2">2761</strain>
    </source>
</reference>
<keyword evidence="2" id="KW-1185">Reference proteome</keyword>
<protein>
    <submittedName>
        <fullName evidence="1">Carotenoid 1,2-hydratase</fullName>
        <ecNumber evidence="1">4.2.1.131</ecNumber>
    </submittedName>
</protein>
<keyword evidence="1" id="KW-0456">Lyase</keyword>
<gene>
    <name evidence="1" type="ORF">GGD90_003058</name>
</gene>
<evidence type="ECO:0000313" key="1">
    <source>
        <dbReference type="EMBL" id="MBB4248659.1"/>
    </source>
</evidence>
<dbReference type="EC" id="4.2.1.131" evidence="1"/>
<comment type="caution">
    <text evidence="1">The sequence shown here is derived from an EMBL/GenBank/DDBJ whole genome shotgun (WGS) entry which is preliminary data.</text>
</comment>
<accession>A0A840GKH5</accession>
<dbReference type="SUPFAM" id="SSF159245">
    <property type="entry name" value="AttH-like"/>
    <property type="match status" value="1"/>
</dbReference>
<dbReference type="EMBL" id="JACIGE010000012">
    <property type="protein sequence ID" value="MBB4248659.1"/>
    <property type="molecule type" value="Genomic_DNA"/>
</dbReference>
<proteinExistence type="predicted"/>
<dbReference type="CDD" id="cd21471">
    <property type="entry name" value="CrtC-like"/>
    <property type="match status" value="1"/>
</dbReference>
<sequence length="246" mass="27552">MTERSASALFRDRDTLAIGPSSLHWDGQVLIVRINEVDTPSLRNIRGEVRITPHSIGASDFALDSAAQHRWRPIAPCSRVEVKLQRPGISWSGEGYFDSNFGKVPLENSFSGWHWSRARLPDGAAVLYDIRERPASGADAGEEAGAQRSLALRFREDGSAERFAPPPTSALTSTRWRIARDSRSEAGSPASIVSTLEDTPFYARSLVSGKLLGQQVESFHESLDLDRFRRRWVQWLLHFRTPRVGR</sequence>
<dbReference type="AlphaFoldDB" id="A0A840GKH5"/>